<evidence type="ECO:0000259" key="7">
    <source>
        <dbReference type="Pfam" id="PF02272"/>
    </source>
</evidence>
<dbReference type="GO" id="GO:0003676">
    <property type="term" value="F:nucleic acid binding"/>
    <property type="evidence" value="ECO:0007669"/>
    <property type="project" value="InterPro"/>
</dbReference>
<dbReference type="Gene3D" id="3.10.310.30">
    <property type="match status" value="1"/>
</dbReference>
<reference evidence="9 10" key="1">
    <citation type="submission" date="2020-11" db="EMBL/GenBank/DDBJ databases">
        <title>Genome seq and assembly of Sphingosinicella sp.</title>
        <authorList>
            <person name="Chhetri G."/>
        </authorList>
    </citation>
    <scope>NUCLEOTIDE SEQUENCE [LARGE SCALE GENOMIC DNA]</scope>
    <source>
        <strain evidence="9 10">UDD2</strain>
    </source>
</reference>
<organism evidence="9 10">
    <name type="scientific">Allosphingosinicella flava</name>
    <dbReference type="NCBI Taxonomy" id="2771430"/>
    <lineage>
        <taxon>Bacteria</taxon>
        <taxon>Pseudomonadati</taxon>
        <taxon>Pseudomonadota</taxon>
        <taxon>Alphaproteobacteria</taxon>
        <taxon>Sphingomonadales</taxon>
        <taxon>Sphingomonadaceae</taxon>
        <taxon>Allosphingosinicella</taxon>
    </lineage>
</organism>
<dbReference type="PANTHER" id="PTHR30255">
    <property type="entry name" value="SINGLE-STRANDED-DNA-SPECIFIC EXONUCLEASE RECJ"/>
    <property type="match status" value="1"/>
</dbReference>
<sequence length="587" mass="61813">MHVCGVARSISGQPWRWRGAGCDPLDQGFVPDDLVAQLLLARGVSREDLERHRTPTIRGFMPDPSIFRDMDKAADRIADAVQAREPVTIFGDYDVDGATSAALLIRLLRDLGLEATPYIPDRLMEGYGPSGEALVRIGEGGAKLIVTVDCGAQAFEALDMARDAGIEVIVVDHHKCASALPNAFALVNPNRLDEEADAAAHGHLAAVGVAFLLGAALIRTLRRRGFFTERPEPRLVDLLDIVALGTVADVAQLKGLNRAFVTQGLKVMAQRRNIGLAALIEVSRLDRAPTCTDLGFALGPRINAGGRVGKSDLGVRLLTTEDPAEAAALAEELERYNQERRAIEMLVCEAAEAAAAGQDNRAVALVHGAGWHPGVIGIVAGRLKEKLGRPAIVVAFDEAGIGKGSGRSIAGVDLGAAILAAKDSGLLVAGGGHAMAAGLTVARDCLDALADFLDDRLAADVARARDDRALLLDAVLAPGGVHPALCDALEAGGPYGAGWPGPRVAAGPVRVVKADIVGQGHLRLIVSGDDGRRIKAIGFRLADSMLGQTLLAAPGDRKLWIAGRIKRDDWNDRPAAEIHLDDAAWAD</sequence>
<dbReference type="GO" id="GO:0006281">
    <property type="term" value="P:DNA repair"/>
    <property type="evidence" value="ECO:0007669"/>
    <property type="project" value="InterPro"/>
</dbReference>
<dbReference type="GO" id="GO:0006310">
    <property type="term" value="P:DNA recombination"/>
    <property type="evidence" value="ECO:0007669"/>
    <property type="project" value="InterPro"/>
</dbReference>
<dbReference type="Pfam" id="PF17768">
    <property type="entry name" value="RecJ_OB"/>
    <property type="match status" value="1"/>
</dbReference>
<evidence type="ECO:0000259" key="6">
    <source>
        <dbReference type="Pfam" id="PF01368"/>
    </source>
</evidence>
<keyword evidence="10" id="KW-1185">Reference proteome</keyword>
<feature type="domain" description="DHHA1" evidence="7">
    <location>
        <begin position="364"/>
        <end position="458"/>
    </location>
</feature>
<feature type="domain" description="RecJ OB" evidence="8">
    <location>
        <begin position="472"/>
        <end position="582"/>
    </location>
</feature>
<proteinExistence type="inferred from homology"/>
<dbReference type="KEGG" id="sflv:IC614_11515"/>
<protein>
    <recommendedName>
        <fullName evidence="2">Single-stranded-DNA-specific exonuclease RecJ</fullName>
    </recommendedName>
</protein>
<evidence type="ECO:0000256" key="1">
    <source>
        <dbReference type="ARBA" id="ARBA00005915"/>
    </source>
</evidence>
<dbReference type="RefSeq" id="WP_200973212.1">
    <property type="nucleotide sequence ID" value="NZ_CP065592.1"/>
</dbReference>
<name>A0A7T2GM17_9SPHN</name>
<evidence type="ECO:0000256" key="3">
    <source>
        <dbReference type="ARBA" id="ARBA00022722"/>
    </source>
</evidence>
<dbReference type="NCBIfam" id="TIGR00644">
    <property type="entry name" value="recJ"/>
    <property type="match status" value="1"/>
</dbReference>
<comment type="similarity">
    <text evidence="1">Belongs to the RecJ family.</text>
</comment>
<dbReference type="PANTHER" id="PTHR30255:SF2">
    <property type="entry name" value="SINGLE-STRANDED-DNA-SPECIFIC EXONUCLEASE RECJ"/>
    <property type="match status" value="1"/>
</dbReference>
<dbReference type="EMBL" id="CP065592">
    <property type="protein sequence ID" value="QPQ56354.1"/>
    <property type="molecule type" value="Genomic_DNA"/>
</dbReference>
<dbReference type="InterPro" id="IPR004610">
    <property type="entry name" value="RecJ"/>
</dbReference>
<dbReference type="Gene3D" id="3.90.1640.30">
    <property type="match status" value="1"/>
</dbReference>
<dbReference type="Pfam" id="PF01368">
    <property type="entry name" value="DHH"/>
    <property type="match status" value="1"/>
</dbReference>
<dbReference type="InterPro" id="IPR001667">
    <property type="entry name" value="DDH_dom"/>
</dbReference>
<dbReference type="InterPro" id="IPR038763">
    <property type="entry name" value="DHH_sf"/>
</dbReference>
<evidence type="ECO:0000313" key="10">
    <source>
        <dbReference type="Proteomes" id="UP000594873"/>
    </source>
</evidence>
<dbReference type="AlphaFoldDB" id="A0A7T2GM17"/>
<gene>
    <name evidence="9" type="primary">recJ</name>
    <name evidence="9" type="ORF">IC614_11515</name>
</gene>
<dbReference type="Pfam" id="PF02272">
    <property type="entry name" value="DHHA1"/>
    <property type="match status" value="1"/>
</dbReference>
<evidence type="ECO:0000256" key="4">
    <source>
        <dbReference type="ARBA" id="ARBA00022801"/>
    </source>
</evidence>
<evidence type="ECO:0000313" key="9">
    <source>
        <dbReference type="EMBL" id="QPQ56354.1"/>
    </source>
</evidence>
<dbReference type="Proteomes" id="UP000594873">
    <property type="component" value="Chromosome"/>
</dbReference>
<evidence type="ECO:0000259" key="8">
    <source>
        <dbReference type="Pfam" id="PF17768"/>
    </source>
</evidence>
<accession>A0A7T2GM17</accession>
<dbReference type="InterPro" id="IPR041122">
    <property type="entry name" value="RecJ_OB"/>
</dbReference>
<keyword evidence="3" id="KW-0540">Nuclease</keyword>
<dbReference type="GO" id="GO:0008409">
    <property type="term" value="F:5'-3' exonuclease activity"/>
    <property type="evidence" value="ECO:0007669"/>
    <property type="project" value="InterPro"/>
</dbReference>
<evidence type="ECO:0000256" key="5">
    <source>
        <dbReference type="ARBA" id="ARBA00022839"/>
    </source>
</evidence>
<keyword evidence="5 9" id="KW-0269">Exonuclease</keyword>
<dbReference type="InterPro" id="IPR003156">
    <property type="entry name" value="DHHA1_dom"/>
</dbReference>
<evidence type="ECO:0000256" key="2">
    <source>
        <dbReference type="ARBA" id="ARBA00019841"/>
    </source>
</evidence>
<keyword evidence="4" id="KW-0378">Hydrolase</keyword>
<feature type="domain" description="DDH" evidence="6">
    <location>
        <begin position="87"/>
        <end position="246"/>
    </location>
</feature>
<dbReference type="InterPro" id="IPR051673">
    <property type="entry name" value="SSDNA_exonuclease_RecJ"/>
</dbReference>
<dbReference type="SUPFAM" id="SSF64182">
    <property type="entry name" value="DHH phosphoesterases"/>
    <property type="match status" value="1"/>
</dbReference>